<dbReference type="EMBL" id="SGWW01000001">
    <property type="protein sequence ID" value="RZS59072.1"/>
    <property type="molecule type" value="Genomic_DNA"/>
</dbReference>
<feature type="transmembrane region" description="Helical" evidence="6">
    <location>
        <begin position="444"/>
        <end position="464"/>
    </location>
</feature>
<keyword evidence="5 6" id="KW-0472">Membrane</keyword>
<dbReference type="Pfam" id="PF03772">
    <property type="entry name" value="Competence"/>
    <property type="match status" value="1"/>
</dbReference>
<dbReference type="AlphaFoldDB" id="A0A4Q7LX91"/>
<feature type="domain" description="ComEC/Rec2-related protein" evidence="8">
    <location>
        <begin position="239"/>
        <end position="501"/>
    </location>
</feature>
<keyword evidence="10" id="KW-1185">Reference proteome</keyword>
<feature type="transmembrane region" description="Helical" evidence="6">
    <location>
        <begin position="39"/>
        <end position="59"/>
    </location>
</feature>
<evidence type="ECO:0000259" key="8">
    <source>
        <dbReference type="Pfam" id="PF03772"/>
    </source>
</evidence>
<protein>
    <submittedName>
        <fullName evidence="9">Competence protein ComEC</fullName>
    </submittedName>
</protein>
<organism evidence="9 10">
    <name type="scientific">Microcella putealis</name>
    <dbReference type="NCBI Taxonomy" id="337005"/>
    <lineage>
        <taxon>Bacteria</taxon>
        <taxon>Bacillati</taxon>
        <taxon>Actinomycetota</taxon>
        <taxon>Actinomycetes</taxon>
        <taxon>Micrococcales</taxon>
        <taxon>Microbacteriaceae</taxon>
        <taxon>Microcella</taxon>
    </lineage>
</organism>
<dbReference type="Pfam" id="PF00753">
    <property type="entry name" value="Lactamase_B"/>
    <property type="match status" value="1"/>
</dbReference>
<feature type="domain" description="Metallo-beta-lactamase" evidence="7">
    <location>
        <begin position="552"/>
        <end position="664"/>
    </location>
</feature>
<dbReference type="PANTHER" id="PTHR30619:SF1">
    <property type="entry name" value="RECOMBINATION PROTEIN 2"/>
    <property type="match status" value="1"/>
</dbReference>
<reference evidence="9 10" key="1">
    <citation type="journal article" date="2015" name="Stand. Genomic Sci.">
        <title>Genomic Encyclopedia of Bacterial and Archaeal Type Strains, Phase III: the genomes of soil and plant-associated and newly described type strains.</title>
        <authorList>
            <person name="Whitman W.B."/>
            <person name="Woyke T."/>
            <person name="Klenk H.P."/>
            <person name="Zhou Y."/>
            <person name="Lilburn T.G."/>
            <person name="Beck B.J."/>
            <person name="De Vos P."/>
            <person name="Vandamme P."/>
            <person name="Eisen J.A."/>
            <person name="Garrity G."/>
            <person name="Hugenholtz P."/>
            <person name="Kyrpides N.C."/>
        </authorList>
    </citation>
    <scope>NUCLEOTIDE SEQUENCE [LARGE SCALE GENOMIC DNA]</scope>
    <source>
        <strain evidence="9 10">CV2</strain>
    </source>
</reference>
<evidence type="ECO:0000259" key="7">
    <source>
        <dbReference type="Pfam" id="PF00753"/>
    </source>
</evidence>
<dbReference type="Proteomes" id="UP000293519">
    <property type="component" value="Unassembled WGS sequence"/>
</dbReference>
<dbReference type="GO" id="GO:0005886">
    <property type="term" value="C:plasma membrane"/>
    <property type="evidence" value="ECO:0007669"/>
    <property type="project" value="UniProtKB-SubCell"/>
</dbReference>
<comment type="caution">
    <text evidence="9">The sequence shown here is derived from an EMBL/GenBank/DDBJ whole genome shotgun (WGS) entry which is preliminary data.</text>
</comment>
<evidence type="ECO:0000256" key="4">
    <source>
        <dbReference type="ARBA" id="ARBA00022989"/>
    </source>
</evidence>
<dbReference type="OrthoDB" id="7177610at2"/>
<feature type="transmembrane region" description="Helical" evidence="6">
    <location>
        <begin position="518"/>
        <end position="537"/>
    </location>
</feature>
<name>A0A4Q7LX91_9MICO</name>
<dbReference type="InterPro" id="IPR001279">
    <property type="entry name" value="Metallo-B-lactamas"/>
</dbReference>
<feature type="transmembrane region" description="Helical" evidence="6">
    <location>
        <begin position="359"/>
        <end position="376"/>
    </location>
</feature>
<evidence type="ECO:0000313" key="10">
    <source>
        <dbReference type="Proteomes" id="UP000293519"/>
    </source>
</evidence>
<feature type="transmembrane region" description="Helical" evidence="6">
    <location>
        <begin position="388"/>
        <end position="409"/>
    </location>
</feature>
<keyword evidence="4 6" id="KW-1133">Transmembrane helix</keyword>
<dbReference type="RefSeq" id="WP_130484190.1">
    <property type="nucleotide sequence ID" value="NZ_SGWW01000001.1"/>
</dbReference>
<feature type="transmembrane region" description="Helical" evidence="6">
    <location>
        <begin position="85"/>
        <end position="104"/>
    </location>
</feature>
<accession>A0A4Q7LX91</accession>
<dbReference type="SUPFAM" id="SSF56281">
    <property type="entry name" value="Metallo-hydrolase/oxidoreductase"/>
    <property type="match status" value="1"/>
</dbReference>
<feature type="transmembrane region" description="Helical" evidence="6">
    <location>
        <begin position="291"/>
        <end position="307"/>
    </location>
</feature>
<evidence type="ECO:0000313" key="9">
    <source>
        <dbReference type="EMBL" id="RZS59072.1"/>
    </source>
</evidence>
<evidence type="ECO:0000256" key="3">
    <source>
        <dbReference type="ARBA" id="ARBA00022692"/>
    </source>
</evidence>
<evidence type="ECO:0000256" key="5">
    <source>
        <dbReference type="ARBA" id="ARBA00023136"/>
    </source>
</evidence>
<evidence type="ECO:0000256" key="6">
    <source>
        <dbReference type="SAM" id="Phobius"/>
    </source>
</evidence>
<evidence type="ECO:0000256" key="1">
    <source>
        <dbReference type="ARBA" id="ARBA00004651"/>
    </source>
</evidence>
<dbReference type="InterPro" id="IPR052159">
    <property type="entry name" value="Competence_DNA_uptake"/>
</dbReference>
<sequence>MTEVAASRHRRVDARLALPAAVAWVVAIVLIGIPPSSLGGVAGAVAGVCAAAGGGAAIWGHCRRRRADANADADANAARARWRGALAPALLITAVVAAAVALAAPARAPAAVASALDGVPVEVRVQLEVTVMPGEASVPARLVAIADRTGTPYAVSVPVRLLGVDAAAREPLGTTLEATARLIALEPGDARLALIRPLGDWQPTRDPPPLLAFGDQLRERFLELMLNFGGDGAVLLPGLAIGDTSAVPDELDLAMKHSSLSHLTAVSGANCAIVVGLILALGALLRWPRTVRIVAALGALAFFVVLVTPEPSVIRASVMATAVLIAVQTGRPAQGLPILALAVTSILIIDPWIARQYGFVLSVLATGALLVLAGPLAERLRTMMPAPVALWIAVPLAAQLACQPVLILLQPEIPMMGVVANILAAPAAPIATIVGMVACLLAPVVPWLATAVAAVAWLPSSWIAGVARVTAELPGALLPWPEGALGAALLAAVTLGLLAALGVPWAPGSPRRRRQVRLVACSLVVVVMGATAGADAVRDRVRPGEWSIAQCDVGQGDAVLVRDSRRTALIDTGADPDALAACLDTLGVAQLDVLIVTHFDLDHVGGVDAVVGRVDTVLTGPVGEPADQATLDRLAAAGAAVVDVRAGDTGMLGSARWVAHWPPDHRGVEPGNAASLVIEVRPASDCTGCPSLLALGDVGEGEQRTILAGTTVPGLSLGAVDVVKVSHHGSADQHPELYERLDAVVALIGVGADNTYGHPASSILDVLAGGGATLLRTDQHALGLVGGADDGLWVWTERGAPEGVGARR</sequence>
<dbReference type="NCBIfam" id="TIGR00360">
    <property type="entry name" value="ComEC_N-term"/>
    <property type="match status" value="1"/>
</dbReference>
<comment type="subcellular location">
    <subcellularLocation>
        <location evidence="1">Cell membrane</location>
        <topology evidence="1">Multi-pass membrane protein</topology>
    </subcellularLocation>
</comment>
<dbReference type="InterPro" id="IPR036866">
    <property type="entry name" value="RibonucZ/Hydroxyglut_hydro"/>
</dbReference>
<keyword evidence="2" id="KW-1003">Cell membrane</keyword>
<dbReference type="Gene3D" id="3.60.15.10">
    <property type="entry name" value="Ribonuclease Z/Hydroxyacylglutathione hydrolase-like"/>
    <property type="match status" value="1"/>
</dbReference>
<feature type="transmembrane region" description="Helical" evidence="6">
    <location>
        <begin position="415"/>
        <end position="437"/>
    </location>
</feature>
<dbReference type="InterPro" id="IPR004477">
    <property type="entry name" value="ComEC_N"/>
</dbReference>
<evidence type="ECO:0000256" key="2">
    <source>
        <dbReference type="ARBA" id="ARBA00022475"/>
    </source>
</evidence>
<keyword evidence="3 6" id="KW-0812">Transmembrane</keyword>
<feature type="transmembrane region" description="Helical" evidence="6">
    <location>
        <begin position="484"/>
        <end position="506"/>
    </location>
</feature>
<feature type="transmembrane region" description="Helical" evidence="6">
    <location>
        <begin position="12"/>
        <end position="33"/>
    </location>
</feature>
<feature type="transmembrane region" description="Helical" evidence="6">
    <location>
        <begin position="263"/>
        <end position="284"/>
    </location>
</feature>
<proteinExistence type="predicted"/>
<dbReference type="PANTHER" id="PTHR30619">
    <property type="entry name" value="DNA INTERNALIZATION/COMPETENCE PROTEIN COMEC/REC2"/>
    <property type="match status" value="1"/>
</dbReference>
<gene>
    <name evidence="9" type="ORF">EV141_0289</name>
</gene>